<comment type="catalytic activity">
    <reaction evidence="1 9">
        <text>1-(2-carboxyphenylamino)-1-deoxy-D-ribulose 5-phosphate + H(+) = (1S,2R)-1-C-(indol-3-yl)glycerol 3-phosphate + CO2 + H2O</text>
        <dbReference type="Rhea" id="RHEA:23476"/>
        <dbReference type="ChEBI" id="CHEBI:15377"/>
        <dbReference type="ChEBI" id="CHEBI:15378"/>
        <dbReference type="ChEBI" id="CHEBI:16526"/>
        <dbReference type="ChEBI" id="CHEBI:58613"/>
        <dbReference type="ChEBI" id="CHEBI:58866"/>
        <dbReference type="EC" id="4.1.1.48"/>
    </reaction>
</comment>
<comment type="caution">
    <text evidence="11">The sequence shown here is derived from an EMBL/GenBank/DDBJ whole genome shotgun (WGS) entry which is preliminary data.</text>
</comment>
<reference evidence="12" key="1">
    <citation type="submission" date="2017-07" db="EMBL/GenBank/DDBJ databases">
        <title>Draft genome sequence of Effusibacillus lacus strain skLN1.</title>
        <authorList>
            <person name="Watanabe M."/>
            <person name="Kojima H."/>
            <person name="Fukui M."/>
        </authorList>
    </citation>
    <scope>NUCLEOTIDE SEQUENCE [LARGE SCALE GENOMIC DNA]</scope>
    <source>
        <strain evidence="12">skLN1</strain>
    </source>
</reference>
<dbReference type="InterPro" id="IPR013798">
    <property type="entry name" value="Indole-3-glycerol_P_synth_dom"/>
</dbReference>
<dbReference type="InterPro" id="IPR001468">
    <property type="entry name" value="Indole-3-GlycerolPSynthase_CS"/>
</dbReference>
<sequence>MILERIVAVKRQEVALLKEHFDLAKAESTIANLPPARGFENSLRSSKDTVALIAEVKKASPSKGVIREDFDPVRIASEYQAAGASAISVLTDEHFFQGHNQYLSRIRQSVQLPLLRKDFIIDERQIYEARLIGADAILLIAGILNLEELRKFRHLAQDLGLDALVEVHDRDELVKALESDARFIGVNNRDLRTFEVDLKTTEALAAELPDDCLLVSESGIFTHEDVQAVKKAGAKAILVGESLMRQPDIPLAIDRLLGRKVEA</sequence>
<evidence type="ECO:0000313" key="12">
    <source>
        <dbReference type="Proteomes" id="UP000217785"/>
    </source>
</evidence>
<keyword evidence="8 9" id="KW-0456">Lyase</keyword>
<evidence type="ECO:0000256" key="7">
    <source>
        <dbReference type="ARBA" id="ARBA00023141"/>
    </source>
</evidence>
<dbReference type="HAMAP" id="MF_00134_A">
    <property type="entry name" value="IGPS_A"/>
    <property type="match status" value="1"/>
</dbReference>
<evidence type="ECO:0000256" key="6">
    <source>
        <dbReference type="ARBA" id="ARBA00022822"/>
    </source>
</evidence>
<dbReference type="InterPro" id="IPR011060">
    <property type="entry name" value="RibuloseP-bd_barrel"/>
</dbReference>
<dbReference type="AlphaFoldDB" id="A0A292YLF4"/>
<dbReference type="InterPro" id="IPR013785">
    <property type="entry name" value="Aldolase_TIM"/>
</dbReference>
<feature type="domain" description="Indole-3-glycerol phosphate synthase" evidence="10">
    <location>
        <begin position="3"/>
        <end position="256"/>
    </location>
</feature>
<dbReference type="NCBIfam" id="NF001377">
    <property type="entry name" value="PRK00278.2-4"/>
    <property type="match status" value="1"/>
</dbReference>
<dbReference type="GO" id="GO:0000162">
    <property type="term" value="P:L-tryptophan biosynthetic process"/>
    <property type="evidence" value="ECO:0007669"/>
    <property type="project" value="UniProtKB-UniRule"/>
</dbReference>
<evidence type="ECO:0000259" key="10">
    <source>
        <dbReference type="Pfam" id="PF00218"/>
    </source>
</evidence>
<keyword evidence="6 9" id="KW-0822">Tryptophan biosynthesis</keyword>
<dbReference type="UniPathway" id="UPA00035">
    <property type="reaction ID" value="UER00043"/>
</dbReference>
<dbReference type="PANTHER" id="PTHR22854:SF2">
    <property type="entry name" value="INDOLE-3-GLYCEROL-PHOSPHATE SYNTHASE"/>
    <property type="match status" value="1"/>
</dbReference>
<evidence type="ECO:0000256" key="3">
    <source>
        <dbReference type="ARBA" id="ARBA00008737"/>
    </source>
</evidence>
<dbReference type="InterPro" id="IPR045186">
    <property type="entry name" value="Indole-3-glycerol_P_synth"/>
</dbReference>
<dbReference type="FunFam" id="3.20.20.70:FF:000024">
    <property type="entry name" value="Indole-3-glycerol phosphate synthase"/>
    <property type="match status" value="1"/>
</dbReference>
<dbReference type="OrthoDB" id="9804217at2"/>
<evidence type="ECO:0000313" key="11">
    <source>
        <dbReference type="EMBL" id="GAX89741.1"/>
    </source>
</evidence>
<comment type="pathway">
    <text evidence="2 9">Amino-acid biosynthesis; L-tryptophan biosynthesis; L-tryptophan from chorismate: step 4/5.</text>
</comment>
<dbReference type="EC" id="4.1.1.48" evidence="9"/>
<dbReference type="Proteomes" id="UP000217785">
    <property type="component" value="Unassembled WGS sequence"/>
</dbReference>
<dbReference type="Gene3D" id="3.20.20.70">
    <property type="entry name" value="Aldolase class I"/>
    <property type="match status" value="1"/>
</dbReference>
<keyword evidence="12" id="KW-1185">Reference proteome</keyword>
<dbReference type="GO" id="GO:0004640">
    <property type="term" value="F:phosphoribosylanthranilate isomerase activity"/>
    <property type="evidence" value="ECO:0007669"/>
    <property type="project" value="TreeGrafter"/>
</dbReference>
<evidence type="ECO:0000256" key="5">
    <source>
        <dbReference type="ARBA" id="ARBA00022793"/>
    </source>
</evidence>
<protein>
    <recommendedName>
        <fullName evidence="9">Indole-3-glycerol phosphate synthase</fullName>
        <shortName evidence="9">IGPS</shortName>
        <ecNumber evidence="9">4.1.1.48</ecNumber>
    </recommendedName>
</protein>
<gene>
    <name evidence="9" type="primary">trpC</name>
    <name evidence="11" type="ORF">EFBL_1366</name>
</gene>
<evidence type="ECO:0000256" key="8">
    <source>
        <dbReference type="ARBA" id="ARBA00023239"/>
    </source>
</evidence>
<dbReference type="GO" id="GO:0004425">
    <property type="term" value="F:indole-3-glycerol-phosphate synthase activity"/>
    <property type="evidence" value="ECO:0007669"/>
    <property type="project" value="UniProtKB-UniRule"/>
</dbReference>
<organism evidence="11 12">
    <name type="scientific">Effusibacillus lacus</name>
    <dbReference type="NCBI Taxonomy" id="1348429"/>
    <lineage>
        <taxon>Bacteria</taxon>
        <taxon>Bacillati</taxon>
        <taxon>Bacillota</taxon>
        <taxon>Bacilli</taxon>
        <taxon>Bacillales</taxon>
        <taxon>Alicyclobacillaceae</taxon>
        <taxon>Effusibacillus</taxon>
    </lineage>
</organism>
<dbReference type="CDD" id="cd00331">
    <property type="entry name" value="IGPS"/>
    <property type="match status" value="1"/>
</dbReference>
<evidence type="ECO:0000256" key="1">
    <source>
        <dbReference type="ARBA" id="ARBA00001633"/>
    </source>
</evidence>
<dbReference type="HAMAP" id="MF_00134_B">
    <property type="entry name" value="IGPS_B"/>
    <property type="match status" value="1"/>
</dbReference>
<dbReference type="RefSeq" id="WP_096181438.1">
    <property type="nucleotide sequence ID" value="NZ_BDUF01000029.1"/>
</dbReference>
<proteinExistence type="inferred from homology"/>
<evidence type="ECO:0000256" key="9">
    <source>
        <dbReference type="HAMAP-Rule" id="MF_00134"/>
    </source>
</evidence>
<dbReference type="EMBL" id="BDUF01000029">
    <property type="protein sequence ID" value="GAX89741.1"/>
    <property type="molecule type" value="Genomic_DNA"/>
</dbReference>
<dbReference type="PROSITE" id="PS00614">
    <property type="entry name" value="IGPS"/>
    <property type="match status" value="1"/>
</dbReference>
<dbReference type="NCBIfam" id="NF001373">
    <property type="entry name" value="PRK00278.1-6"/>
    <property type="match status" value="1"/>
</dbReference>
<dbReference type="Pfam" id="PF00218">
    <property type="entry name" value="IGPS"/>
    <property type="match status" value="1"/>
</dbReference>
<keyword evidence="7 9" id="KW-0057">Aromatic amino acid biosynthesis</keyword>
<name>A0A292YLF4_9BACL</name>
<evidence type="ECO:0000256" key="4">
    <source>
        <dbReference type="ARBA" id="ARBA00022605"/>
    </source>
</evidence>
<keyword evidence="5 9" id="KW-0210">Decarboxylase</keyword>
<dbReference type="PANTHER" id="PTHR22854">
    <property type="entry name" value="TRYPTOPHAN BIOSYNTHESIS PROTEIN"/>
    <property type="match status" value="1"/>
</dbReference>
<accession>A0A292YLF4</accession>
<keyword evidence="4 9" id="KW-0028">Amino-acid biosynthesis</keyword>
<dbReference type="SUPFAM" id="SSF51366">
    <property type="entry name" value="Ribulose-phoshate binding barrel"/>
    <property type="match status" value="1"/>
</dbReference>
<comment type="similarity">
    <text evidence="3 9">Belongs to the TrpC family.</text>
</comment>
<evidence type="ECO:0000256" key="2">
    <source>
        <dbReference type="ARBA" id="ARBA00004696"/>
    </source>
</evidence>